<protein>
    <submittedName>
        <fullName evidence="1">YceK/YidQ family lipoprotein</fullName>
    </submittedName>
</protein>
<dbReference type="Proteomes" id="UP000664056">
    <property type="component" value="Unassembled WGS sequence"/>
</dbReference>
<dbReference type="PROSITE" id="PS51257">
    <property type="entry name" value="PROKAR_LIPOPROTEIN"/>
    <property type="match status" value="1"/>
</dbReference>
<comment type="caution">
    <text evidence="1">The sequence shown here is derived from an EMBL/GenBank/DDBJ whole genome shotgun (WGS) entry which is preliminary data.</text>
</comment>
<keyword evidence="1" id="KW-0449">Lipoprotein</keyword>
<evidence type="ECO:0000313" key="2">
    <source>
        <dbReference type="Proteomes" id="UP000664056"/>
    </source>
</evidence>
<sequence length="106" mass="11313">MKLKHFKIALSILLTTLTSGCSSLDAHIYGGYGKPLSGTALSVVRMPCFFEGTVTDYALSPLMLLAVPINLATDAVFLPFDLAMILTPTTSYGEVISIGCPRGSWI</sequence>
<accession>A0AAW4HFV9</accession>
<dbReference type="AlphaFoldDB" id="A0AAW4HFV9"/>
<organism evidence="1 2">
    <name type="scientific">Vibrio vulnificus</name>
    <dbReference type="NCBI Taxonomy" id="672"/>
    <lineage>
        <taxon>Bacteria</taxon>
        <taxon>Pseudomonadati</taxon>
        <taxon>Pseudomonadota</taxon>
        <taxon>Gammaproteobacteria</taxon>
        <taxon>Vibrionales</taxon>
        <taxon>Vibrionaceae</taxon>
        <taxon>Vibrio</taxon>
    </lineage>
</organism>
<evidence type="ECO:0000313" key="1">
    <source>
        <dbReference type="EMBL" id="MBN8124468.1"/>
    </source>
</evidence>
<gene>
    <name evidence="1" type="ORF">J0J18_22355</name>
</gene>
<name>A0AAW4HFV9_VIBVL</name>
<proteinExistence type="predicted"/>
<dbReference type="RefSeq" id="WP_103181935.1">
    <property type="nucleotide sequence ID" value="NZ_JAFKOQ010000035.1"/>
</dbReference>
<reference evidence="1" key="1">
    <citation type="submission" date="2021-03" db="EMBL/GenBank/DDBJ databases">
        <title>Study of the foodborne Vibrio vulnificus isolates from China.</title>
        <authorList>
            <person name="Zheng Z."/>
            <person name="Ye L."/>
        </authorList>
    </citation>
    <scope>NUCLEOTIDE SEQUENCE</scope>
    <source>
        <strain evidence="1">Vv1582</strain>
    </source>
</reference>
<dbReference type="EMBL" id="JAFKOQ010000035">
    <property type="protein sequence ID" value="MBN8124468.1"/>
    <property type="molecule type" value="Genomic_DNA"/>
</dbReference>